<reference evidence="1 2" key="1">
    <citation type="submission" date="2018-08" db="EMBL/GenBank/DDBJ databases">
        <title>A genome reference for cultivated species of the human gut microbiota.</title>
        <authorList>
            <person name="Zou Y."/>
            <person name="Xue W."/>
            <person name="Luo G."/>
        </authorList>
    </citation>
    <scope>NUCLEOTIDE SEQUENCE [LARGE SCALE GENOMIC DNA]</scope>
    <source>
        <strain evidence="1 2">AM23-3</strain>
    </source>
</reference>
<dbReference type="EMBL" id="QRHO01000101">
    <property type="protein sequence ID" value="RHF76859.1"/>
    <property type="molecule type" value="Genomic_DNA"/>
</dbReference>
<protein>
    <submittedName>
        <fullName evidence="1">Uncharacterized protein</fullName>
    </submittedName>
</protein>
<evidence type="ECO:0000313" key="1">
    <source>
        <dbReference type="EMBL" id="RHF76859.1"/>
    </source>
</evidence>
<evidence type="ECO:0000313" key="2">
    <source>
        <dbReference type="Proteomes" id="UP000284579"/>
    </source>
</evidence>
<dbReference type="AlphaFoldDB" id="A0A414Q7U3"/>
<dbReference type="RefSeq" id="WP_182438696.1">
    <property type="nucleotide sequence ID" value="NZ_QRHO01000101.1"/>
</dbReference>
<feature type="non-terminal residue" evidence="1">
    <location>
        <position position="1"/>
    </location>
</feature>
<dbReference type="Proteomes" id="UP000284579">
    <property type="component" value="Unassembled WGS sequence"/>
</dbReference>
<sequence>KFFSQELLYFSNGRSASITERACKISQFIKNANPELPDEIIAGWMGLPPTVLETMKRDQLRNDQVSEQDD</sequence>
<proteinExistence type="predicted"/>
<gene>
    <name evidence="1" type="ORF">DW656_18130</name>
</gene>
<name>A0A414Q7U3_9FIRM</name>
<organism evidence="1 2">
    <name type="scientific">Coprococcus comes</name>
    <dbReference type="NCBI Taxonomy" id="410072"/>
    <lineage>
        <taxon>Bacteria</taxon>
        <taxon>Bacillati</taxon>
        <taxon>Bacillota</taxon>
        <taxon>Clostridia</taxon>
        <taxon>Lachnospirales</taxon>
        <taxon>Lachnospiraceae</taxon>
        <taxon>Coprococcus</taxon>
    </lineage>
</organism>
<accession>A0A414Q7U3</accession>
<comment type="caution">
    <text evidence="1">The sequence shown here is derived from an EMBL/GenBank/DDBJ whole genome shotgun (WGS) entry which is preliminary data.</text>
</comment>